<feature type="non-terminal residue" evidence="2">
    <location>
        <position position="184"/>
    </location>
</feature>
<dbReference type="Pfam" id="PF25032">
    <property type="entry name" value="N-HEAT_ATR"/>
    <property type="match status" value="1"/>
</dbReference>
<reference evidence="3" key="1">
    <citation type="journal article" date="2017" name="Nat. Commun.">
        <title>The North American bullfrog draft genome provides insight into hormonal regulation of long noncoding RNA.</title>
        <authorList>
            <person name="Hammond S.A."/>
            <person name="Warren R.L."/>
            <person name="Vandervalk B.P."/>
            <person name="Kucuk E."/>
            <person name="Khan H."/>
            <person name="Gibb E.A."/>
            <person name="Pandoh P."/>
            <person name="Kirk H."/>
            <person name="Zhao Y."/>
            <person name="Jones M."/>
            <person name="Mungall A.J."/>
            <person name="Coope R."/>
            <person name="Pleasance S."/>
            <person name="Moore R.A."/>
            <person name="Holt R.A."/>
            <person name="Round J.M."/>
            <person name="Ohora S."/>
            <person name="Walle B.V."/>
            <person name="Veldhoen N."/>
            <person name="Helbing C.C."/>
            <person name="Birol I."/>
        </authorList>
    </citation>
    <scope>NUCLEOTIDE SEQUENCE [LARGE SCALE GENOMIC DNA]</scope>
</reference>
<evidence type="ECO:0000259" key="1">
    <source>
        <dbReference type="Pfam" id="PF25032"/>
    </source>
</evidence>
<feature type="domain" description="Serine/threonine-protein kinase ATR-like N-HEAT region" evidence="1">
    <location>
        <begin position="1"/>
        <end position="164"/>
    </location>
</feature>
<feature type="non-terminal residue" evidence="2">
    <location>
        <position position="1"/>
    </location>
</feature>
<dbReference type="EMBL" id="KV928544">
    <property type="protein sequence ID" value="PIO33111.1"/>
    <property type="molecule type" value="Genomic_DNA"/>
</dbReference>
<protein>
    <recommendedName>
        <fullName evidence="1">Serine/threonine-protein kinase ATR-like N-HEAT region domain-containing protein</fullName>
    </recommendedName>
</protein>
<evidence type="ECO:0000313" key="3">
    <source>
        <dbReference type="Proteomes" id="UP000228934"/>
    </source>
</evidence>
<proteinExistence type="predicted"/>
<organism evidence="2 3">
    <name type="scientific">Aquarana catesbeiana</name>
    <name type="common">American bullfrog</name>
    <name type="synonym">Rana catesbeiana</name>
    <dbReference type="NCBI Taxonomy" id="8400"/>
    <lineage>
        <taxon>Eukaryota</taxon>
        <taxon>Metazoa</taxon>
        <taxon>Chordata</taxon>
        <taxon>Craniata</taxon>
        <taxon>Vertebrata</taxon>
        <taxon>Euteleostomi</taxon>
        <taxon>Amphibia</taxon>
        <taxon>Batrachia</taxon>
        <taxon>Anura</taxon>
        <taxon>Neobatrachia</taxon>
        <taxon>Ranoidea</taxon>
        <taxon>Ranidae</taxon>
        <taxon>Aquarana</taxon>
    </lineage>
</organism>
<name>A0A2G9S0X7_AQUCT</name>
<dbReference type="AlphaFoldDB" id="A0A2G9S0X7"/>
<keyword evidence="3" id="KW-1185">Reference proteome</keyword>
<dbReference type="InterPro" id="IPR056803">
    <property type="entry name" value="ATR-like_N-HEAT"/>
</dbReference>
<sequence>ANPESYDAVVQKPRQILCQFVDRILTDVDPSSVMLLDFIQHIMKSSPRMFVSSMNSAQNEEADRNCIGFSNWIITRLLRIAATPSCEALHKKISGVIHSLLFLFKNKSPVLFGILSNDLLNLLEDLINLNEISLDRSVDWPVTICRFLCSSMENQFNLRAAPFQAEPYTVGNRMFFARLWRNAA</sequence>
<dbReference type="OrthoDB" id="381190at2759"/>
<accession>A0A2G9S0X7</accession>
<dbReference type="Proteomes" id="UP000228934">
    <property type="component" value="Unassembled WGS sequence"/>
</dbReference>
<evidence type="ECO:0000313" key="2">
    <source>
        <dbReference type="EMBL" id="PIO33111.1"/>
    </source>
</evidence>
<gene>
    <name evidence="2" type="ORF">AB205_0004330</name>
</gene>